<evidence type="ECO:0000256" key="1">
    <source>
        <dbReference type="PROSITE-ProRule" id="PRU00023"/>
    </source>
</evidence>
<feature type="repeat" description="ANK" evidence="1">
    <location>
        <begin position="507"/>
        <end position="536"/>
    </location>
</feature>
<dbReference type="PANTHER" id="PTHR35391:SF7">
    <property type="entry name" value="C2H2-TYPE DOMAIN-CONTAINING PROTEIN"/>
    <property type="match status" value="1"/>
</dbReference>
<dbReference type="SUPFAM" id="SSF48403">
    <property type="entry name" value="Ankyrin repeat"/>
    <property type="match status" value="1"/>
</dbReference>
<dbReference type="PROSITE" id="PS50088">
    <property type="entry name" value="ANK_REPEAT"/>
    <property type="match status" value="2"/>
</dbReference>
<dbReference type="OrthoDB" id="1722345at2759"/>
<dbReference type="AlphaFoldDB" id="A0A6A6XWG2"/>
<dbReference type="EMBL" id="MU001741">
    <property type="protein sequence ID" value="KAF2800852.1"/>
    <property type="molecule type" value="Genomic_DNA"/>
</dbReference>
<dbReference type="Proteomes" id="UP000799757">
    <property type="component" value="Unassembled WGS sequence"/>
</dbReference>
<dbReference type="Pfam" id="PF12796">
    <property type="entry name" value="Ank_2"/>
    <property type="match status" value="1"/>
</dbReference>
<dbReference type="SMART" id="SM00248">
    <property type="entry name" value="ANK"/>
    <property type="match status" value="2"/>
</dbReference>
<protein>
    <recommendedName>
        <fullName evidence="2">C2H2-type domain-containing protein</fullName>
    </recommendedName>
</protein>
<feature type="domain" description="C2H2-type" evidence="2">
    <location>
        <begin position="345"/>
        <end position="369"/>
    </location>
</feature>
<dbReference type="PANTHER" id="PTHR35391">
    <property type="entry name" value="C2H2-TYPE DOMAIN-CONTAINING PROTEIN-RELATED"/>
    <property type="match status" value="1"/>
</dbReference>
<dbReference type="InterPro" id="IPR002110">
    <property type="entry name" value="Ankyrin_rpt"/>
</dbReference>
<dbReference type="InterPro" id="IPR013087">
    <property type="entry name" value="Znf_C2H2_type"/>
</dbReference>
<feature type="non-terminal residue" evidence="3">
    <location>
        <position position="536"/>
    </location>
</feature>
<reference evidence="3" key="1">
    <citation type="journal article" date="2020" name="Stud. Mycol.">
        <title>101 Dothideomycetes genomes: a test case for predicting lifestyles and emergence of pathogens.</title>
        <authorList>
            <person name="Haridas S."/>
            <person name="Albert R."/>
            <person name="Binder M."/>
            <person name="Bloem J."/>
            <person name="Labutti K."/>
            <person name="Salamov A."/>
            <person name="Andreopoulos B."/>
            <person name="Baker S."/>
            <person name="Barry K."/>
            <person name="Bills G."/>
            <person name="Bluhm B."/>
            <person name="Cannon C."/>
            <person name="Castanera R."/>
            <person name="Culley D."/>
            <person name="Daum C."/>
            <person name="Ezra D."/>
            <person name="Gonzalez J."/>
            <person name="Henrissat B."/>
            <person name="Kuo A."/>
            <person name="Liang C."/>
            <person name="Lipzen A."/>
            <person name="Lutzoni F."/>
            <person name="Magnuson J."/>
            <person name="Mondo S."/>
            <person name="Nolan M."/>
            <person name="Ohm R."/>
            <person name="Pangilinan J."/>
            <person name="Park H.-J."/>
            <person name="Ramirez L."/>
            <person name="Alfaro M."/>
            <person name="Sun H."/>
            <person name="Tritt A."/>
            <person name="Yoshinaga Y."/>
            <person name="Zwiers L.-H."/>
            <person name="Turgeon B."/>
            <person name="Goodwin S."/>
            <person name="Spatafora J."/>
            <person name="Crous P."/>
            <person name="Grigoriev I."/>
        </authorList>
    </citation>
    <scope>NUCLEOTIDE SEQUENCE</scope>
    <source>
        <strain evidence="3">CBS 109.77</strain>
    </source>
</reference>
<feature type="domain" description="C2H2-type" evidence="2">
    <location>
        <begin position="315"/>
        <end position="341"/>
    </location>
</feature>
<proteinExistence type="predicted"/>
<sequence>MSISSLARACYDVLSDIVGSIQATQYADRWDTFDDSLGRLHVWAENLGSNRNSSSMRSFDYRLRGADEIREAVVIELTNIRDWSTEGSQIVKGILENRTFIAEAVQHNKLDELSSGIDAALNALLRLCMVIRQSRPKGKFVLPKSLLRQDPTLDIRYVLDKFAKTKKAPWLAERLGRSITERRDTIRYRQEHQQRLAASQASEDPMPEGVEMTPSTIATTYEQAVIEKRTTVEEQSIPATSSHTVATSFATLLEDGSDETKIPDLELLRFNNRLLKYDEPFECPFCRTVQEMNTYLDWKLTASSRKHFFSDLQPYTCTFDNCTSEFFTSRHEWFDHEMRTHRQEWLCRECKGKVFTTNAALITHLADAHHIQNASQLPYITTGCRRPIENFVQGSCPLCDNWTPPAHVGENTNDFRRHLGNHLQQLALSALPQFIEGLEFLDDDLTNPIALEDEAQSYASHRTASDILNERSGADANTLQEASRAGNMQAVELLLENGANVNAQGKAYGSTLQEASRAGSMQAVELLLKNGANVNA</sequence>
<gene>
    <name evidence="3" type="ORF">K505DRAFT_227691</name>
</gene>
<feature type="repeat" description="ANK" evidence="1">
    <location>
        <begin position="474"/>
        <end position="506"/>
    </location>
</feature>
<evidence type="ECO:0000259" key="2">
    <source>
        <dbReference type="SMART" id="SM00355"/>
    </source>
</evidence>
<dbReference type="Gene3D" id="1.25.40.20">
    <property type="entry name" value="Ankyrin repeat-containing domain"/>
    <property type="match status" value="1"/>
</dbReference>
<dbReference type="InterPro" id="IPR036770">
    <property type="entry name" value="Ankyrin_rpt-contain_sf"/>
</dbReference>
<dbReference type="PROSITE" id="PS50297">
    <property type="entry name" value="ANK_REP_REGION"/>
    <property type="match status" value="2"/>
</dbReference>
<feature type="domain" description="C2H2-type" evidence="2">
    <location>
        <begin position="394"/>
        <end position="422"/>
    </location>
</feature>
<evidence type="ECO:0000313" key="3">
    <source>
        <dbReference type="EMBL" id="KAF2800852.1"/>
    </source>
</evidence>
<accession>A0A6A6XWG2</accession>
<keyword evidence="1" id="KW-0040">ANK repeat</keyword>
<evidence type="ECO:0000313" key="4">
    <source>
        <dbReference type="Proteomes" id="UP000799757"/>
    </source>
</evidence>
<keyword evidence="4" id="KW-1185">Reference proteome</keyword>
<organism evidence="3 4">
    <name type="scientific">Melanomma pulvis-pyrius CBS 109.77</name>
    <dbReference type="NCBI Taxonomy" id="1314802"/>
    <lineage>
        <taxon>Eukaryota</taxon>
        <taxon>Fungi</taxon>
        <taxon>Dikarya</taxon>
        <taxon>Ascomycota</taxon>
        <taxon>Pezizomycotina</taxon>
        <taxon>Dothideomycetes</taxon>
        <taxon>Pleosporomycetidae</taxon>
        <taxon>Pleosporales</taxon>
        <taxon>Melanommataceae</taxon>
        <taxon>Melanomma</taxon>
    </lineage>
</organism>
<name>A0A6A6XWG2_9PLEO</name>
<dbReference type="SMART" id="SM00355">
    <property type="entry name" value="ZnF_C2H2"/>
    <property type="match status" value="3"/>
</dbReference>